<dbReference type="Proteomes" id="UP000244162">
    <property type="component" value="Unassembled WGS sequence"/>
</dbReference>
<reference evidence="2 3" key="1">
    <citation type="submission" date="2017-09" db="EMBL/GenBank/DDBJ databases">
        <title>Sphingomonas panjinensis sp.nov., isolated from oil-contaminated soil.</title>
        <authorList>
            <person name="Wang L."/>
            <person name="Chen L."/>
        </authorList>
    </citation>
    <scope>NUCLEOTIDE SEQUENCE [LARGE SCALE GENOMIC DNA]</scope>
    <source>
        <strain evidence="2 3">FW-11</strain>
    </source>
</reference>
<dbReference type="AlphaFoldDB" id="A0A2T5FVK9"/>
<feature type="signal peptide" evidence="1">
    <location>
        <begin position="1"/>
        <end position="35"/>
    </location>
</feature>
<dbReference type="RefSeq" id="WP_165799632.1">
    <property type="nucleotide sequence ID" value="NZ_NWBU01000010.1"/>
</dbReference>
<accession>A0A2T5FVK9</accession>
<evidence type="ECO:0000313" key="2">
    <source>
        <dbReference type="EMBL" id="PTQ09816.1"/>
    </source>
</evidence>
<keyword evidence="1" id="KW-0732">Signal</keyword>
<sequence>MFYSVTMSVASRPRRPIFLILAGSAALSACSGSLADYPSLAPRPIEKSANAPEPAPPPLPTAADPALAARIAPIVAAAQKGHADFIAERSAAESAIVRARGASSESEAWVAAQQALSSLDTARGVVQSAAADMDTLRRDQAGAAPPDLAALQAAADQIAAFQTEEDAAVAALAARLPE</sequence>
<evidence type="ECO:0000256" key="1">
    <source>
        <dbReference type="SAM" id="SignalP"/>
    </source>
</evidence>
<proteinExistence type="predicted"/>
<organism evidence="2 3">
    <name type="scientific">Sphingomonas oleivorans</name>
    <dbReference type="NCBI Taxonomy" id="1735121"/>
    <lineage>
        <taxon>Bacteria</taxon>
        <taxon>Pseudomonadati</taxon>
        <taxon>Pseudomonadota</taxon>
        <taxon>Alphaproteobacteria</taxon>
        <taxon>Sphingomonadales</taxon>
        <taxon>Sphingomonadaceae</taxon>
        <taxon>Sphingomonas</taxon>
    </lineage>
</organism>
<protein>
    <submittedName>
        <fullName evidence="2">Uncharacterized protein</fullName>
    </submittedName>
</protein>
<gene>
    <name evidence="2" type="ORF">CLG96_11605</name>
</gene>
<evidence type="ECO:0000313" key="3">
    <source>
        <dbReference type="Proteomes" id="UP000244162"/>
    </source>
</evidence>
<dbReference type="EMBL" id="NWBU01000010">
    <property type="protein sequence ID" value="PTQ09816.1"/>
    <property type="molecule type" value="Genomic_DNA"/>
</dbReference>
<keyword evidence="3" id="KW-1185">Reference proteome</keyword>
<comment type="caution">
    <text evidence="2">The sequence shown here is derived from an EMBL/GenBank/DDBJ whole genome shotgun (WGS) entry which is preliminary data.</text>
</comment>
<feature type="chain" id="PRO_5015655677" evidence="1">
    <location>
        <begin position="36"/>
        <end position="178"/>
    </location>
</feature>
<name>A0A2T5FVK9_9SPHN</name>